<keyword evidence="6 8" id="KW-0269">Exonuclease</keyword>
<name>A0A7U3YAJ8_BUCA5</name>
<dbReference type="Pfam" id="PF00773">
    <property type="entry name" value="RNB"/>
    <property type="match status" value="1"/>
</dbReference>
<organism evidence="10 11">
    <name type="scientific">Buchnera aphidicola subsp. Acyrthosiphon pisum (strain 5A)</name>
    <dbReference type="NCBI Taxonomy" id="563178"/>
    <lineage>
        <taxon>Bacteria</taxon>
        <taxon>Pseudomonadati</taxon>
        <taxon>Pseudomonadota</taxon>
        <taxon>Gammaproteobacteria</taxon>
        <taxon>Enterobacterales</taxon>
        <taxon>Erwiniaceae</taxon>
        <taxon>Buchnera</taxon>
    </lineage>
</organism>
<dbReference type="InterPro" id="IPR022966">
    <property type="entry name" value="RNase_II/R_CS"/>
</dbReference>
<comment type="subunit">
    <text evidence="8">Monomer.</text>
</comment>
<dbReference type="Proteomes" id="UP000006904">
    <property type="component" value="Chromosome"/>
</dbReference>
<comment type="catalytic activity">
    <reaction evidence="1 8">
        <text>Exonucleolytic cleavage in the 3'- to 5'-direction to yield nucleoside 5'-phosphates.</text>
        <dbReference type="EC" id="3.1.13.1"/>
    </reaction>
</comment>
<dbReference type="GO" id="GO:0008859">
    <property type="term" value="F:exoribonuclease II activity"/>
    <property type="evidence" value="ECO:0007669"/>
    <property type="project" value="UniProtKB-UniRule"/>
</dbReference>
<dbReference type="NCBIfam" id="NF008648">
    <property type="entry name" value="PRK11642.1"/>
    <property type="match status" value="1"/>
</dbReference>
<dbReference type="Pfam" id="PF00575">
    <property type="entry name" value="S1"/>
    <property type="match status" value="1"/>
</dbReference>
<dbReference type="EMBL" id="CP001161">
    <property type="protein sequence ID" value="ACL30905.1"/>
    <property type="molecule type" value="Genomic_DNA"/>
</dbReference>
<proteinExistence type="inferred from homology"/>
<evidence type="ECO:0000256" key="7">
    <source>
        <dbReference type="ARBA" id="ARBA00022884"/>
    </source>
</evidence>
<comment type="similarity">
    <text evidence="8">Belongs to the RNR ribonuclease family. RNase R subfamily.</text>
</comment>
<dbReference type="InterPro" id="IPR011805">
    <property type="entry name" value="RNase_R"/>
</dbReference>
<dbReference type="InterPro" id="IPR012340">
    <property type="entry name" value="NA-bd_OB-fold"/>
</dbReference>
<evidence type="ECO:0000313" key="10">
    <source>
        <dbReference type="EMBL" id="ACL30905.1"/>
    </source>
</evidence>
<dbReference type="SUPFAM" id="SSF50249">
    <property type="entry name" value="Nucleic acid-binding proteins"/>
    <property type="match status" value="4"/>
</dbReference>
<dbReference type="Pfam" id="PF17876">
    <property type="entry name" value="CSD2"/>
    <property type="match status" value="1"/>
</dbReference>
<dbReference type="InterPro" id="IPR013223">
    <property type="entry name" value="RNase_B_OB_dom"/>
</dbReference>
<dbReference type="OrthoDB" id="9764149at2"/>
<dbReference type="EC" id="3.1.13.1" evidence="8"/>
<dbReference type="PROSITE" id="PS50126">
    <property type="entry name" value="S1"/>
    <property type="match status" value="1"/>
</dbReference>
<dbReference type="CDD" id="cd04471">
    <property type="entry name" value="S1_RNase_R"/>
    <property type="match status" value="1"/>
</dbReference>
<dbReference type="Gene3D" id="2.40.50.140">
    <property type="entry name" value="Nucleic acid-binding proteins"/>
    <property type="match status" value="2"/>
</dbReference>
<dbReference type="HAMAP" id="MF_01895">
    <property type="entry name" value="RNase_R"/>
    <property type="match status" value="1"/>
</dbReference>
<dbReference type="Pfam" id="PF08206">
    <property type="entry name" value="OB_RNB"/>
    <property type="match status" value="1"/>
</dbReference>
<evidence type="ECO:0000256" key="4">
    <source>
        <dbReference type="ARBA" id="ARBA00022722"/>
    </source>
</evidence>
<evidence type="ECO:0000256" key="6">
    <source>
        <dbReference type="ARBA" id="ARBA00022839"/>
    </source>
</evidence>
<gene>
    <name evidence="10" type="primary">vacB</name>
    <name evidence="8" type="synonym">rnr</name>
    <name evidence="10" type="ordered locus">BUAP5A_558</name>
</gene>
<dbReference type="InterPro" id="IPR050180">
    <property type="entry name" value="RNR_Ribonuclease"/>
</dbReference>
<evidence type="ECO:0000259" key="9">
    <source>
        <dbReference type="PROSITE" id="PS50126"/>
    </source>
</evidence>
<dbReference type="InterPro" id="IPR004476">
    <property type="entry name" value="RNase_II/RNase_R"/>
</dbReference>
<dbReference type="InterPro" id="IPR001900">
    <property type="entry name" value="RNase_II/R"/>
</dbReference>
<evidence type="ECO:0000256" key="1">
    <source>
        <dbReference type="ARBA" id="ARBA00001849"/>
    </source>
</evidence>
<evidence type="ECO:0000256" key="3">
    <source>
        <dbReference type="ARBA" id="ARBA00022490"/>
    </source>
</evidence>
<dbReference type="GO" id="GO:0006402">
    <property type="term" value="P:mRNA catabolic process"/>
    <property type="evidence" value="ECO:0007669"/>
    <property type="project" value="TreeGrafter"/>
</dbReference>
<protein>
    <recommendedName>
        <fullName evidence="8">Ribonuclease R</fullName>
        <shortName evidence="8">RNase R</shortName>
        <ecNumber evidence="8">3.1.13.1</ecNumber>
    </recommendedName>
</protein>
<dbReference type="KEGG" id="bap:BUAP5A_558"/>
<dbReference type="PANTHER" id="PTHR23355">
    <property type="entry name" value="RIBONUCLEASE"/>
    <property type="match status" value="1"/>
</dbReference>
<dbReference type="GO" id="GO:0005829">
    <property type="term" value="C:cytosol"/>
    <property type="evidence" value="ECO:0007669"/>
    <property type="project" value="TreeGrafter"/>
</dbReference>
<dbReference type="SMART" id="SM00316">
    <property type="entry name" value="S1"/>
    <property type="match status" value="1"/>
</dbReference>
<accession>A0A7U3YAJ8</accession>
<keyword evidence="5 8" id="KW-0378">Hydrolase</keyword>
<keyword evidence="7 8" id="KW-0694">RNA-binding</keyword>
<dbReference type="GO" id="GO:0003723">
    <property type="term" value="F:RNA binding"/>
    <property type="evidence" value="ECO:0007669"/>
    <property type="project" value="UniProtKB-UniRule"/>
</dbReference>
<keyword evidence="3 8" id="KW-0963">Cytoplasm</keyword>
<dbReference type="NCBIfam" id="TIGR00358">
    <property type="entry name" value="3_prime_RNase"/>
    <property type="match status" value="1"/>
</dbReference>
<dbReference type="InterPro" id="IPR011129">
    <property type="entry name" value="CSD"/>
</dbReference>
<sequence length="745" mass="86497">MYNYIINNIHGEVNMVVDPYQKREAKRYKNPIPSREYISSCLRTSQDLISQKNLEKKFGINNQESKKALRRRLRAMERDGQVIYTSNRCYVAPESLKIVKGKVIGHRDGYGFLRTETLKEDLWLSSEQMKSCIHGDIILAHIVETHGKRRSSARFLKLLQPNNILIIGRYYIDDKIKFVIPDDTRFNFKIFIFSAIKDDISIGSIVSVKLKQHPIRNSRVQGFIVEILGKEMGTNLAIEIALRTHLIPSLWSKEVKKQVYEISRKINQYDFKNRTDLRHFPFFTIDDEDARDFDDAVFCKRKANPEEGWILWVAIADVSCYVQPNTPLDKAALERGTSVYFPSLVIPMLPEKISTDLCSLKPNVERLCLICEMSLSKQGELISYKHYEGIICSHGRFTYNEIFKIWNGDIFLRSKYKKFLKDIENLSCLQNIFNKDNISKKGIYFENIEPKFVLDSNLRIKSIYQNIRNDAHKFIESCMILANVASARFVEKYKYPVLFRNHDRPKKDNVVSLRLFLNELGFTLLGGDSPESVHYSNLLKNVSDRPEYEMIQTVLLRSMTQAVYSPDNRGHFGLSLSSYVHFTSPIRRYPDLILHRVIKYLLFKDKNTSKSNYNFYSAHLYSTGEIKKIGAHCSITERRADEANRDVIDWLKCDFMYKKIGCILNGVISNVTTFGFFVRLNQFFIDGLVHINSLNDDYYYFDSLGLKLIGKSTKNTYCLGDALKVKVISVNLNEKKIELSLYKSS</sequence>
<comment type="subcellular location">
    <subcellularLocation>
        <location evidence="2 8">Cytoplasm</location>
    </subcellularLocation>
</comment>
<dbReference type="NCBIfam" id="TIGR02063">
    <property type="entry name" value="RNase_R"/>
    <property type="match status" value="1"/>
</dbReference>
<evidence type="ECO:0000256" key="8">
    <source>
        <dbReference type="HAMAP-Rule" id="MF_01895"/>
    </source>
</evidence>
<evidence type="ECO:0000256" key="5">
    <source>
        <dbReference type="ARBA" id="ARBA00022801"/>
    </source>
</evidence>
<comment type="function">
    <text evidence="8">3'-5' exoribonuclease that releases 5'-nucleoside monophosphates and is involved in maturation of structured RNAs.</text>
</comment>
<evidence type="ECO:0000313" key="11">
    <source>
        <dbReference type="Proteomes" id="UP000006904"/>
    </source>
</evidence>
<dbReference type="PANTHER" id="PTHR23355:SF9">
    <property type="entry name" value="DIS3-LIKE EXONUCLEASE 2"/>
    <property type="match status" value="1"/>
</dbReference>
<feature type="domain" description="S1 motif" evidence="9">
    <location>
        <begin position="661"/>
        <end position="742"/>
    </location>
</feature>
<dbReference type="AlphaFoldDB" id="A0A7U3YAJ8"/>
<dbReference type="SMART" id="SM00357">
    <property type="entry name" value="CSP"/>
    <property type="match status" value="1"/>
</dbReference>
<keyword evidence="4 8" id="KW-0540">Nuclease</keyword>
<reference evidence="10 11" key="1">
    <citation type="journal article" date="2009" name="Science">
        <title>The dynamics and time scale of ongoing genomic erosion in symbiotic bacteria.</title>
        <authorList>
            <person name="Moran N.A."/>
            <person name="McLaughlin H.J."/>
            <person name="Sorek R."/>
        </authorList>
    </citation>
    <scope>NUCLEOTIDE SEQUENCE [LARGE SCALE GENOMIC DNA]</scope>
    <source>
        <strain evidence="10 11">5A</strain>
    </source>
</reference>
<dbReference type="InterPro" id="IPR003029">
    <property type="entry name" value="S1_domain"/>
</dbReference>
<dbReference type="PROSITE" id="PS01175">
    <property type="entry name" value="RIBONUCLEASE_II"/>
    <property type="match status" value="1"/>
</dbReference>
<dbReference type="InterPro" id="IPR040476">
    <property type="entry name" value="CSD2"/>
</dbReference>
<evidence type="ECO:0000256" key="2">
    <source>
        <dbReference type="ARBA" id="ARBA00004496"/>
    </source>
</evidence>
<dbReference type="SMART" id="SM00955">
    <property type="entry name" value="RNB"/>
    <property type="match status" value="1"/>
</dbReference>